<evidence type="ECO:0000256" key="3">
    <source>
        <dbReference type="ARBA" id="ARBA00022438"/>
    </source>
</evidence>
<dbReference type="EC" id="3.4.11.-" evidence="18"/>
<keyword evidence="3 18" id="KW-0031">Aminopeptidase</keyword>
<dbReference type="GO" id="GO:0006508">
    <property type="term" value="P:proteolysis"/>
    <property type="evidence" value="ECO:0007669"/>
    <property type="project" value="UniProtKB-KW"/>
</dbReference>
<evidence type="ECO:0000256" key="14">
    <source>
        <dbReference type="ARBA" id="ARBA00023288"/>
    </source>
</evidence>
<dbReference type="EMBL" id="OU900096">
    <property type="protein sequence ID" value="CAG9860219.1"/>
    <property type="molecule type" value="Genomic_DNA"/>
</dbReference>
<keyword evidence="10 16" id="KW-0862">Zinc</keyword>
<evidence type="ECO:0000313" key="23">
    <source>
        <dbReference type="Proteomes" id="UP001153712"/>
    </source>
</evidence>
<evidence type="ECO:0000259" key="21">
    <source>
        <dbReference type="Pfam" id="PF17900"/>
    </source>
</evidence>
<dbReference type="Gene3D" id="2.60.40.1910">
    <property type="match status" value="1"/>
</dbReference>
<keyword evidence="5" id="KW-0336">GPI-anchor</keyword>
<dbReference type="AlphaFoldDB" id="A0A9N9TR66"/>
<dbReference type="PRINTS" id="PR00756">
    <property type="entry name" value="ALADIPTASE"/>
</dbReference>
<name>A0A9N9TR66_PHYSR</name>
<evidence type="ECO:0000256" key="15">
    <source>
        <dbReference type="PIRSR" id="PIRSR634016-1"/>
    </source>
</evidence>
<dbReference type="PANTHER" id="PTHR11533">
    <property type="entry name" value="PROTEASE M1 ZINC METALLOPROTEASE"/>
    <property type="match status" value="1"/>
</dbReference>
<keyword evidence="6 18" id="KW-0645">Protease</keyword>
<dbReference type="GO" id="GO:0042277">
    <property type="term" value="F:peptide binding"/>
    <property type="evidence" value="ECO:0007669"/>
    <property type="project" value="TreeGrafter"/>
</dbReference>
<evidence type="ECO:0000256" key="7">
    <source>
        <dbReference type="ARBA" id="ARBA00022723"/>
    </source>
</evidence>
<evidence type="ECO:0000256" key="2">
    <source>
        <dbReference type="ARBA" id="ARBA00010136"/>
    </source>
</evidence>
<comment type="similarity">
    <text evidence="2 18">Belongs to the peptidase M1 family.</text>
</comment>
<dbReference type="Gene3D" id="2.60.40.1730">
    <property type="entry name" value="tricorn interacting facor f3 domain"/>
    <property type="match status" value="1"/>
</dbReference>
<feature type="site" description="Transition state stabilizer" evidence="17">
    <location>
        <position position="406"/>
    </location>
</feature>
<evidence type="ECO:0000256" key="4">
    <source>
        <dbReference type="ARBA" id="ARBA00022475"/>
    </source>
</evidence>
<dbReference type="GO" id="GO:0043171">
    <property type="term" value="P:peptide catabolic process"/>
    <property type="evidence" value="ECO:0007669"/>
    <property type="project" value="TreeGrafter"/>
</dbReference>
<keyword evidence="23" id="KW-1185">Reference proteome</keyword>
<proteinExistence type="inferred from homology"/>
<evidence type="ECO:0000256" key="16">
    <source>
        <dbReference type="PIRSR" id="PIRSR634016-3"/>
    </source>
</evidence>
<dbReference type="InterPro" id="IPR014782">
    <property type="entry name" value="Peptidase_M1_dom"/>
</dbReference>
<feature type="binding site" evidence="16">
    <location>
        <position position="320"/>
    </location>
    <ligand>
        <name>Zn(2+)</name>
        <dbReference type="ChEBI" id="CHEBI:29105"/>
        <note>catalytic</note>
    </ligand>
</feature>
<dbReference type="SUPFAM" id="SSF63737">
    <property type="entry name" value="Leukotriene A4 hydrolase N-terminal domain"/>
    <property type="match status" value="1"/>
</dbReference>
<comment type="subcellular location">
    <subcellularLocation>
        <location evidence="1">Cell membrane</location>
        <topology evidence="1">Lipid-anchor</topology>
        <topology evidence="1">GPI-anchor</topology>
    </subcellularLocation>
</comment>
<dbReference type="GO" id="GO:0005886">
    <property type="term" value="C:plasma membrane"/>
    <property type="evidence" value="ECO:0007669"/>
    <property type="project" value="UniProtKB-SubCell"/>
</dbReference>
<evidence type="ECO:0000256" key="8">
    <source>
        <dbReference type="ARBA" id="ARBA00022729"/>
    </source>
</evidence>
<dbReference type="InterPro" id="IPR027268">
    <property type="entry name" value="Peptidase_M4/M1_CTD_sf"/>
</dbReference>
<dbReference type="Pfam" id="PF01433">
    <property type="entry name" value="Peptidase_M1"/>
    <property type="match status" value="1"/>
</dbReference>
<evidence type="ECO:0000259" key="19">
    <source>
        <dbReference type="Pfam" id="PF01433"/>
    </source>
</evidence>
<dbReference type="FunFam" id="1.10.390.10:FF:000013">
    <property type="entry name" value="Aminopeptidase N"/>
    <property type="match status" value="1"/>
</dbReference>
<keyword evidence="4" id="KW-1003">Cell membrane</keyword>
<keyword evidence="12" id="KW-0472">Membrane</keyword>
<keyword evidence="13" id="KW-0325">Glycoprotein</keyword>
<dbReference type="GO" id="GO:0005615">
    <property type="term" value="C:extracellular space"/>
    <property type="evidence" value="ECO:0007669"/>
    <property type="project" value="TreeGrafter"/>
</dbReference>
<feature type="active site" description="Proton acceptor" evidence="15">
    <location>
        <position position="317"/>
    </location>
</feature>
<dbReference type="GO" id="GO:0008270">
    <property type="term" value="F:zinc ion binding"/>
    <property type="evidence" value="ECO:0007669"/>
    <property type="project" value="UniProtKB-UniRule"/>
</dbReference>
<evidence type="ECO:0000256" key="12">
    <source>
        <dbReference type="ARBA" id="ARBA00023136"/>
    </source>
</evidence>
<feature type="binding site" evidence="16">
    <location>
        <position position="316"/>
    </location>
    <ligand>
        <name>Zn(2+)</name>
        <dbReference type="ChEBI" id="CHEBI:29105"/>
        <note>catalytic</note>
    </ligand>
</feature>
<gene>
    <name evidence="22" type="ORF">PHYEVI_LOCUS6575</name>
</gene>
<feature type="domain" description="Aminopeptidase N-like N-terminal" evidence="21">
    <location>
        <begin position="34"/>
        <end position="209"/>
    </location>
</feature>
<dbReference type="Proteomes" id="UP001153712">
    <property type="component" value="Chromosome 3"/>
</dbReference>
<dbReference type="GO" id="GO:0070006">
    <property type="term" value="F:metalloaminopeptidase activity"/>
    <property type="evidence" value="ECO:0007669"/>
    <property type="project" value="TreeGrafter"/>
</dbReference>
<dbReference type="CDD" id="cd09601">
    <property type="entry name" value="M1_APN-Q_like"/>
    <property type="match status" value="1"/>
</dbReference>
<keyword evidence="8" id="KW-0732">Signal</keyword>
<sequence length="902" mass="104835">MQFIFRNFVILFGICQFHSSLSYYKKFRLPEHVKPINYNLYLKIEPTKNYFYGKVQISLKILNETTNSLYLHADHDYIEIKTIELNGTKCNSSIHQNVATNIFPIKCPLQFRTGQVLKISYKGKIGNDMSGVYRSTYDDGIIVATNFEPNYARRAFPCFDEPEFKATFEITIENPRLYNALSNAPSESILIRNTSVTKFQKTPIMSPYLLAFVVSQLRPAILKDQDFNVFARPSEINHLGIAINYGPKLFDYMSQWTGIQYADLGNPQEYLVALPDFAAGAMENWGLIIFREMDLLDSGNKTSVDSFQTILMVMGHEIAHQWFGNYVTLDWWSNVWLNEGFANYFGKIITDGVVNGTFELDKQSVVTTLQKYLEKDSLVSSKPLSAPYEAVQTNFEINLAFDELAYYKGECIVRMIRNILGKDNFRRGIQNYLTKNKYKNVSPEKFLQSFEDAPGNKIINLEEKMHNWIYKAGYPLVTVTQTDNTTVRITQERFCTSTTCNATTQWYVPISYTTQSENNFSINIKDWLKPNKPLEINHDSKEWLIVNLQQNGFYRVNYDKSLWAKIIKDLTTSMEIDPLNRAQLIDDIFHLAKAGKISYNKAFELAQYLKHETSYYPWFSAIRSFYNIIDNVDSNVEILLKKWLLNLISDIPRSLPNSQSHIAALQQTLIIEFACKIGHKKYLAYAEKRFKAFKRNKNLIPVEYTFLCYGLMYSNNLQDDYNFLLNIFNTSTSYEQYQILIALGCMNDEEFLMKYLKLTIIEPSPIRQQDFTTLFNSVYYNNKLGIGVALDFMFKYFKAMEFAYGGVTGLPSLMIDIAEKITTEENIKKMDKILDYYKENENVKLVEASVNEIIDTNQQWRNNYEMEIQNYLKKSTSGSARFYPEFNIAYIVSYCVFYIITM</sequence>
<protein>
    <recommendedName>
        <fullName evidence="18">Aminopeptidase</fullName>
        <ecNumber evidence="18">3.4.11.-</ecNumber>
    </recommendedName>
</protein>
<reference evidence="22" key="1">
    <citation type="submission" date="2022-01" db="EMBL/GenBank/DDBJ databases">
        <authorList>
            <person name="King R."/>
        </authorList>
    </citation>
    <scope>NUCLEOTIDE SEQUENCE</scope>
</reference>
<feature type="domain" description="Peptidase M1 membrane alanine aminopeptidase" evidence="19">
    <location>
        <begin position="242"/>
        <end position="468"/>
    </location>
</feature>
<dbReference type="GO" id="GO:0098552">
    <property type="term" value="C:side of membrane"/>
    <property type="evidence" value="ECO:0007669"/>
    <property type="project" value="UniProtKB-KW"/>
</dbReference>
<keyword evidence="7 16" id="KW-0479">Metal-binding</keyword>
<keyword evidence="9 18" id="KW-0378">Hydrolase</keyword>
<keyword evidence="14" id="KW-0449">Lipoprotein</keyword>
<dbReference type="Gene3D" id="1.25.50.20">
    <property type="match status" value="1"/>
</dbReference>
<evidence type="ECO:0000313" key="22">
    <source>
        <dbReference type="EMBL" id="CAG9860219.1"/>
    </source>
</evidence>
<dbReference type="InterPro" id="IPR001930">
    <property type="entry name" value="Peptidase_M1"/>
</dbReference>
<evidence type="ECO:0000259" key="20">
    <source>
        <dbReference type="Pfam" id="PF11838"/>
    </source>
</evidence>
<evidence type="ECO:0000256" key="11">
    <source>
        <dbReference type="ARBA" id="ARBA00023049"/>
    </source>
</evidence>
<accession>A0A9N9TR66</accession>
<dbReference type="GO" id="GO:0005737">
    <property type="term" value="C:cytoplasm"/>
    <property type="evidence" value="ECO:0007669"/>
    <property type="project" value="TreeGrafter"/>
</dbReference>
<evidence type="ECO:0000256" key="10">
    <source>
        <dbReference type="ARBA" id="ARBA00022833"/>
    </source>
</evidence>
<dbReference type="Gene3D" id="1.10.390.10">
    <property type="entry name" value="Neutral Protease Domain 2"/>
    <property type="match status" value="1"/>
</dbReference>
<keyword evidence="11 18" id="KW-0482">Metalloprotease</keyword>
<dbReference type="SUPFAM" id="SSF55486">
    <property type="entry name" value="Metalloproteases ('zincins'), catalytic domain"/>
    <property type="match status" value="1"/>
</dbReference>
<evidence type="ECO:0000256" key="13">
    <source>
        <dbReference type="ARBA" id="ARBA00023180"/>
    </source>
</evidence>
<dbReference type="InterPro" id="IPR024571">
    <property type="entry name" value="ERAP1-like_C_dom"/>
</dbReference>
<evidence type="ECO:0000256" key="9">
    <source>
        <dbReference type="ARBA" id="ARBA00022801"/>
    </source>
</evidence>
<dbReference type="FunFam" id="2.60.40.1910:FF:000008">
    <property type="entry name" value="Aminopeptidase"/>
    <property type="match status" value="1"/>
</dbReference>
<comment type="cofactor">
    <cofactor evidence="16 18">
        <name>Zn(2+)</name>
        <dbReference type="ChEBI" id="CHEBI:29105"/>
    </cofactor>
    <text evidence="16 18">Binds 1 zinc ion per subunit.</text>
</comment>
<evidence type="ECO:0000256" key="17">
    <source>
        <dbReference type="PIRSR" id="PIRSR634016-4"/>
    </source>
</evidence>
<dbReference type="InterPro" id="IPR042097">
    <property type="entry name" value="Aminopeptidase_N-like_N_sf"/>
</dbReference>
<dbReference type="PANTHER" id="PTHR11533:SF301">
    <property type="entry name" value="AMINOPEPTIDASE"/>
    <property type="match status" value="1"/>
</dbReference>
<organism evidence="22 23">
    <name type="scientific">Phyllotreta striolata</name>
    <name type="common">Striped flea beetle</name>
    <name type="synonym">Crioceris striolata</name>
    <dbReference type="NCBI Taxonomy" id="444603"/>
    <lineage>
        <taxon>Eukaryota</taxon>
        <taxon>Metazoa</taxon>
        <taxon>Ecdysozoa</taxon>
        <taxon>Arthropoda</taxon>
        <taxon>Hexapoda</taxon>
        <taxon>Insecta</taxon>
        <taxon>Pterygota</taxon>
        <taxon>Neoptera</taxon>
        <taxon>Endopterygota</taxon>
        <taxon>Coleoptera</taxon>
        <taxon>Polyphaga</taxon>
        <taxon>Cucujiformia</taxon>
        <taxon>Chrysomeloidea</taxon>
        <taxon>Chrysomelidae</taxon>
        <taxon>Galerucinae</taxon>
        <taxon>Alticini</taxon>
        <taxon>Phyllotreta</taxon>
    </lineage>
</organism>
<dbReference type="Pfam" id="PF17900">
    <property type="entry name" value="Peptidase_M1_N"/>
    <property type="match status" value="1"/>
</dbReference>
<dbReference type="InterPro" id="IPR034016">
    <property type="entry name" value="M1_APN-typ"/>
</dbReference>
<evidence type="ECO:0000256" key="6">
    <source>
        <dbReference type="ARBA" id="ARBA00022670"/>
    </source>
</evidence>
<evidence type="ECO:0000256" key="5">
    <source>
        <dbReference type="ARBA" id="ARBA00022622"/>
    </source>
</evidence>
<evidence type="ECO:0000256" key="1">
    <source>
        <dbReference type="ARBA" id="ARBA00004609"/>
    </source>
</evidence>
<feature type="binding site" evidence="16">
    <location>
        <position position="339"/>
    </location>
    <ligand>
        <name>Zn(2+)</name>
        <dbReference type="ChEBI" id="CHEBI:29105"/>
        <note>catalytic</note>
    </ligand>
</feature>
<evidence type="ECO:0000256" key="18">
    <source>
        <dbReference type="RuleBase" id="RU364040"/>
    </source>
</evidence>
<dbReference type="OrthoDB" id="10031169at2759"/>
<feature type="domain" description="ERAP1-like C-terminal" evidence="20">
    <location>
        <begin position="543"/>
        <end position="856"/>
    </location>
</feature>
<dbReference type="Pfam" id="PF11838">
    <property type="entry name" value="ERAP1_C"/>
    <property type="match status" value="1"/>
</dbReference>
<dbReference type="InterPro" id="IPR045357">
    <property type="entry name" value="Aminopeptidase_N-like_N"/>
</dbReference>
<dbReference type="InterPro" id="IPR050344">
    <property type="entry name" value="Peptidase_M1_aminopeptidases"/>
</dbReference>